<name>A0AAW8NEX6_PSEOX</name>
<reference evidence="2" key="1">
    <citation type="submission" date="2023-07" db="EMBL/GenBank/DDBJ databases">
        <title>Sorghum-associated microbial communities from plants grown in Nebraska, USA.</title>
        <authorList>
            <person name="Schachtman D."/>
        </authorList>
    </citation>
    <scope>NUCLEOTIDE SEQUENCE</scope>
    <source>
        <strain evidence="2">BE261</strain>
    </source>
</reference>
<dbReference type="Pfam" id="PF13556">
    <property type="entry name" value="HTH_30"/>
    <property type="match status" value="1"/>
</dbReference>
<feature type="domain" description="PucR C-terminal helix-turn-helix" evidence="1">
    <location>
        <begin position="419"/>
        <end position="477"/>
    </location>
</feature>
<proteinExistence type="predicted"/>
<dbReference type="Proteomes" id="UP001262032">
    <property type="component" value="Unassembled WGS sequence"/>
</dbReference>
<evidence type="ECO:0000313" key="3">
    <source>
        <dbReference type="Proteomes" id="UP001262032"/>
    </source>
</evidence>
<gene>
    <name evidence="2" type="ORF">J2X12_003675</name>
</gene>
<dbReference type="InterPro" id="IPR042070">
    <property type="entry name" value="PucR_C-HTH_sf"/>
</dbReference>
<dbReference type="EMBL" id="JAVDWN010000017">
    <property type="protein sequence ID" value="MDR7165621.1"/>
    <property type="molecule type" value="Genomic_DNA"/>
</dbReference>
<dbReference type="RefSeq" id="WP_310258209.1">
    <property type="nucleotide sequence ID" value="NZ_JAVDWN010000017.1"/>
</dbReference>
<evidence type="ECO:0000259" key="1">
    <source>
        <dbReference type="Pfam" id="PF13556"/>
    </source>
</evidence>
<dbReference type="AlphaFoldDB" id="A0AAW8NEX6"/>
<dbReference type="InterPro" id="IPR025736">
    <property type="entry name" value="PucR_C-HTH_dom"/>
</dbReference>
<protein>
    <submittedName>
        <fullName evidence="2">Purine catabolism regulator</fullName>
    </submittedName>
</protein>
<evidence type="ECO:0000313" key="2">
    <source>
        <dbReference type="EMBL" id="MDR7165621.1"/>
    </source>
</evidence>
<sequence length="481" mass="53114">MTVDLDAVARSAQGTLHLLNVDRLTRVEGLLTTQDDYVPPNRENGVILVLDMGNLPDWLKRERKRDEPREGAVIVTPRSLVSLGELLEEEEQQPAIVRASLTGDSLRWRIQSLLAEDAAAHDRIIVHGLRAMTRTARIGGVPAVVSELANRIEGWAVLLDAQGHLMASARAGRLHIDDALAVAFGRQVRVRHKSIQTHQVGTDGDLAGYLVVASREHHESSHKRDLAAHAAGLLDLIVRKQRPKQSEMIGRELLLESLLNGRTTAEPILQRWGIPTTPLAAFALSSRARISDLNRLLHEWIEETNGEDIFALTQGVMLGFVREDLIPSLSAFVTAQARERFEDVHLGVGEPVPVEHLRRSAGQAMHALQVARNERVPVRSYSALPSITYVVNSLNQLQLTQLSGVLGRLVDSTAENQELLRTLEFYLLHHGVHRVTAAALGIHRQTLVGRLSVIEEATEVNLDTADGRATLWLALRALPVK</sequence>
<dbReference type="InterPro" id="IPR051448">
    <property type="entry name" value="CdaR-like_regulators"/>
</dbReference>
<dbReference type="Gene3D" id="1.10.10.2840">
    <property type="entry name" value="PucR C-terminal helix-turn-helix domain"/>
    <property type="match status" value="1"/>
</dbReference>
<dbReference type="PANTHER" id="PTHR33744">
    <property type="entry name" value="CARBOHYDRATE DIACID REGULATOR"/>
    <property type="match status" value="1"/>
</dbReference>
<comment type="caution">
    <text evidence="2">The sequence shown here is derived from an EMBL/GenBank/DDBJ whole genome shotgun (WGS) entry which is preliminary data.</text>
</comment>
<accession>A0AAW8NEX6</accession>
<organism evidence="2 3">
    <name type="scientific">Pseudarthrobacter oxydans</name>
    <name type="common">Arthrobacter oxydans</name>
    <dbReference type="NCBI Taxonomy" id="1671"/>
    <lineage>
        <taxon>Bacteria</taxon>
        <taxon>Bacillati</taxon>
        <taxon>Actinomycetota</taxon>
        <taxon>Actinomycetes</taxon>
        <taxon>Micrococcales</taxon>
        <taxon>Micrococcaceae</taxon>
        <taxon>Pseudarthrobacter</taxon>
    </lineage>
</organism>
<dbReference type="PANTHER" id="PTHR33744:SF1">
    <property type="entry name" value="DNA-BINDING TRANSCRIPTIONAL ACTIVATOR ADER"/>
    <property type="match status" value="1"/>
</dbReference>